<keyword evidence="3" id="KW-0548">Nucleotidyltransferase</keyword>
<evidence type="ECO:0000259" key="9">
    <source>
        <dbReference type="PROSITE" id="PS50878"/>
    </source>
</evidence>
<dbReference type="PANTHER" id="PTHR37984">
    <property type="entry name" value="PROTEIN CBG26694"/>
    <property type="match status" value="1"/>
</dbReference>
<dbReference type="InterPro" id="IPR000477">
    <property type="entry name" value="RT_dom"/>
</dbReference>
<dbReference type="PANTHER" id="PTHR37984:SF5">
    <property type="entry name" value="PROTEIN NYNRIN-LIKE"/>
    <property type="match status" value="1"/>
</dbReference>
<evidence type="ECO:0000256" key="1">
    <source>
        <dbReference type="ARBA" id="ARBA00022670"/>
    </source>
</evidence>
<dbReference type="GO" id="GO:0006508">
    <property type="term" value="P:proteolysis"/>
    <property type="evidence" value="ECO:0007669"/>
    <property type="project" value="UniProtKB-KW"/>
</dbReference>
<feature type="domain" description="Reverse transcriptase" evidence="9">
    <location>
        <begin position="88"/>
        <end position="267"/>
    </location>
</feature>
<dbReference type="GO" id="GO:0008233">
    <property type="term" value="F:peptidase activity"/>
    <property type="evidence" value="ECO:0007669"/>
    <property type="project" value="UniProtKB-KW"/>
</dbReference>
<evidence type="ECO:0000256" key="3">
    <source>
        <dbReference type="ARBA" id="ARBA00022695"/>
    </source>
</evidence>
<dbReference type="InterPro" id="IPR043128">
    <property type="entry name" value="Rev_trsase/Diguanyl_cyclase"/>
</dbReference>
<sequence length="506" mass="57050">MEPMPPEQYNLPHNILVARTLVVVNNNRVTARVINVGDHDITLPKGAPLGDLFQVEVLPVAREVDMEQTDHTHFGLGSQQHASTNMGTVDGSDQLLADSLGAPIVLVKKKDGTIRFCVDYRKLNDKTRKDAFPLPRIEESLNALSKAKLFSTLDLASGFWQVMMSPEDRSKTAFTTPMGLYEFNRMPFGLCNAPATFQRLMQGCLGDLNYESVLLYIDDIIVFSEDFDTHLNRLGKVFSRLHQHGLKVKPSKCHLMQPSVRYLGHVVSADGVATDPDKCKSIDEWPTPQNIRDVRCFLGLAGFYRRFVKDFSKIAAPLHGLTRIPKDENNKGRSKSRFEWTEDCQTAFCKLKAFLSSPPILAYADYRLPFLVYTDASNLGLGAVLTQVQDQKERVIAYASRGLRDSEKNDKNYSAFKLELLAVTWAVTQKFKDYLMGAEVIVYTDHNPLVHLHSANLGTIEQRWVAKLSCFNYKIKYKPGRNNANADALSRYPHVLNILGTSMKMR</sequence>
<dbReference type="OrthoDB" id="441285at2759"/>
<accession>A0A2G8KYK6</accession>
<dbReference type="InterPro" id="IPR050951">
    <property type="entry name" value="Retrovirus_Pol_polyprotein"/>
</dbReference>
<evidence type="ECO:0000256" key="6">
    <source>
        <dbReference type="ARBA" id="ARBA00022801"/>
    </source>
</evidence>
<dbReference type="InterPro" id="IPR041577">
    <property type="entry name" value="RT_RNaseH_2"/>
</dbReference>
<reference evidence="10 11" key="1">
    <citation type="journal article" date="2017" name="PLoS Biol.">
        <title>The sea cucumber genome provides insights into morphological evolution and visceral regeneration.</title>
        <authorList>
            <person name="Zhang X."/>
            <person name="Sun L."/>
            <person name="Yuan J."/>
            <person name="Sun Y."/>
            <person name="Gao Y."/>
            <person name="Zhang L."/>
            <person name="Li S."/>
            <person name="Dai H."/>
            <person name="Hamel J.F."/>
            <person name="Liu C."/>
            <person name="Yu Y."/>
            <person name="Liu S."/>
            <person name="Lin W."/>
            <person name="Guo K."/>
            <person name="Jin S."/>
            <person name="Xu P."/>
            <person name="Storey K.B."/>
            <person name="Huan P."/>
            <person name="Zhang T."/>
            <person name="Zhou Y."/>
            <person name="Zhang J."/>
            <person name="Lin C."/>
            <person name="Li X."/>
            <person name="Xing L."/>
            <person name="Huo D."/>
            <person name="Sun M."/>
            <person name="Wang L."/>
            <person name="Mercier A."/>
            <person name="Li F."/>
            <person name="Yang H."/>
            <person name="Xiang J."/>
        </authorList>
    </citation>
    <scope>NUCLEOTIDE SEQUENCE [LARGE SCALE GENOMIC DNA]</scope>
    <source>
        <strain evidence="10">Shaxun</strain>
        <tissue evidence="10">Muscle</tissue>
    </source>
</reference>
<dbReference type="CDD" id="cd01647">
    <property type="entry name" value="RT_LTR"/>
    <property type="match status" value="1"/>
</dbReference>
<organism evidence="10 11">
    <name type="scientific">Stichopus japonicus</name>
    <name type="common">Sea cucumber</name>
    <dbReference type="NCBI Taxonomy" id="307972"/>
    <lineage>
        <taxon>Eukaryota</taxon>
        <taxon>Metazoa</taxon>
        <taxon>Echinodermata</taxon>
        <taxon>Eleutherozoa</taxon>
        <taxon>Echinozoa</taxon>
        <taxon>Holothuroidea</taxon>
        <taxon>Aspidochirotacea</taxon>
        <taxon>Aspidochirotida</taxon>
        <taxon>Stichopodidae</taxon>
        <taxon>Apostichopus</taxon>
    </lineage>
</organism>
<evidence type="ECO:0000256" key="4">
    <source>
        <dbReference type="ARBA" id="ARBA00022722"/>
    </source>
</evidence>
<evidence type="ECO:0000313" key="10">
    <source>
        <dbReference type="EMBL" id="PIK53071.1"/>
    </source>
</evidence>
<dbReference type="Pfam" id="PF17919">
    <property type="entry name" value="RT_RNaseH_2"/>
    <property type="match status" value="1"/>
</dbReference>
<evidence type="ECO:0000256" key="7">
    <source>
        <dbReference type="ARBA" id="ARBA00022918"/>
    </source>
</evidence>
<evidence type="ECO:0000256" key="5">
    <source>
        <dbReference type="ARBA" id="ARBA00022759"/>
    </source>
</evidence>
<keyword evidence="8" id="KW-0511">Multifunctional enzyme</keyword>
<proteinExistence type="predicted"/>
<protein>
    <submittedName>
        <fullName evidence="10">Putative thy-1 membrane glycoprotein isoform X1</fullName>
    </submittedName>
</protein>
<dbReference type="GO" id="GO:0003964">
    <property type="term" value="F:RNA-directed DNA polymerase activity"/>
    <property type="evidence" value="ECO:0007669"/>
    <property type="project" value="UniProtKB-KW"/>
</dbReference>
<keyword evidence="2" id="KW-0808">Transferase</keyword>
<keyword evidence="1" id="KW-0645">Protease</keyword>
<keyword evidence="11" id="KW-1185">Reference proteome</keyword>
<comment type="caution">
    <text evidence="10">The sequence shown here is derived from an EMBL/GenBank/DDBJ whole genome shotgun (WGS) entry which is preliminary data.</text>
</comment>
<dbReference type="FunFam" id="3.30.70.270:FF:000020">
    <property type="entry name" value="Transposon Tf2-6 polyprotein-like Protein"/>
    <property type="match status" value="1"/>
</dbReference>
<dbReference type="CDD" id="cd09274">
    <property type="entry name" value="RNase_HI_RT_Ty3"/>
    <property type="match status" value="1"/>
</dbReference>
<gene>
    <name evidence="10" type="ORF">BSL78_10034</name>
</gene>
<dbReference type="PROSITE" id="PS50878">
    <property type="entry name" value="RT_POL"/>
    <property type="match status" value="1"/>
</dbReference>
<dbReference type="SUPFAM" id="SSF56672">
    <property type="entry name" value="DNA/RNA polymerases"/>
    <property type="match status" value="1"/>
</dbReference>
<dbReference type="Gene3D" id="3.30.70.270">
    <property type="match status" value="2"/>
</dbReference>
<keyword evidence="5" id="KW-0255">Endonuclease</keyword>
<dbReference type="Proteomes" id="UP000230750">
    <property type="component" value="Unassembled WGS sequence"/>
</dbReference>
<dbReference type="InterPro" id="IPR043502">
    <property type="entry name" value="DNA/RNA_pol_sf"/>
</dbReference>
<dbReference type="EMBL" id="MRZV01000302">
    <property type="protein sequence ID" value="PIK53071.1"/>
    <property type="molecule type" value="Genomic_DNA"/>
</dbReference>
<keyword evidence="7" id="KW-0695">RNA-directed DNA polymerase</keyword>
<name>A0A2G8KYK6_STIJA</name>
<evidence type="ECO:0000256" key="8">
    <source>
        <dbReference type="ARBA" id="ARBA00023268"/>
    </source>
</evidence>
<keyword evidence="6" id="KW-0378">Hydrolase</keyword>
<dbReference type="GO" id="GO:0004519">
    <property type="term" value="F:endonuclease activity"/>
    <property type="evidence" value="ECO:0007669"/>
    <property type="project" value="UniProtKB-KW"/>
</dbReference>
<evidence type="ECO:0000256" key="2">
    <source>
        <dbReference type="ARBA" id="ARBA00022679"/>
    </source>
</evidence>
<dbReference type="Pfam" id="PF00078">
    <property type="entry name" value="RVT_1"/>
    <property type="match status" value="1"/>
</dbReference>
<dbReference type="AlphaFoldDB" id="A0A2G8KYK6"/>
<evidence type="ECO:0000313" key="11">
    <source>
        <dbReference type="Proteomes" id="UP000230750"/>
    </source>
</evidence>
<dbReference type="FunFam" id="3.10.10.10:FF:000007">
    <property type="entry name" value="Retrovirus-related Pol polyprotein from transposon 17.6-like Protein"/>
    <property type="match status" value="1"/>
</dbReference>
<keyword evidence="4" id="KW-0540">Nuclease</keyword>